<dbReference type="OrthoDB" id="3526581at2"/>
<gene>
    <name evidence="2" type="ORF">DFJ69_3725</name>
</gene>
<keyword evidence="3" id="KW-1185">Reference proteome</keyword>
<keyword evidence="1" id="KW-1133">Transmembrane helix</keyword>
<keyword evidence="1" id="KW-0812">Transmembrane</keyword>
<evidence type="ECO:0000313" key="2">
    <source>
        <dbReference type="EMBL" id="REE98241.1"/>
    </source>
</evidence>
<dbReference type="AlphaFoldDB" id="A0A3D9T343"/>
<feature type="transmembrane region" description="Helical" evidence="1">
    <location>
        <begin position="143"/>
        <end position="165"/>
    </location>
</feature>
<dbReference type="Proteomes" id="UP000256661">
    <property type="component" value="Unassembled WGS sequence"/>
</dbReference>
<evidence type="ECO:0000256" key="1">
    <source>
        <dbReference type="SAM" id="Phobius"/>
    </source>
</evidence>
<feature type="transmembrane region" description="Helical" evidence="1">
    <location>
        <begin position="12"/>
        <end position="29"/>
    </location>
</feature>
<organism evidence="2 3">
    <name type="scientific">Thermomonospora umbrina</name>
    <dbReference type="NCBI Taxonomy" id="111806"/>
    <lineage>
        <taxon>Bacteria</taxon>
        <taxon>Bacillati</taxon>
        <taxon>Actinomycetota</taxon>
        <taxon>Actinomycetes</taxon>
        <taxon>Streptosporangiales</taxon>
        <taxon>Thermomonosporaceae</taxon>
        <taxon>Thermomonospora</taxon>
    </lineage>
</organism>
<name>A0A3D9T343_9ACTN</name>
<protein>
    <submittedName>
        <fullName evidence="2">Uncharacterized protein</fullName>
    </submittedName>
</protein>
<accession>A0A3D9T343</accession>
<reference evidence="2 3" key="1">
    <citation type="submission" date="2018-08" db="EMBL/GenBank/DDBJ databases">
        <title>Sequencing the genomes of 1000 actinobacteria strains.</title>
        <authorList>
            <person name="Klenk H.-P."/>
        </authorList>
    </citation>
    <scope>NUCLEOTIDE SEQUENCE [LARGE SCALE GENOMIC DNA]</scope>
    <source>
        <strain evidence="2 3">DSM 43927</strain>
    </source>
</reference>
<comment type="caution">
    <text evidence="2">The sequence shown here is derived from an EMBL/GenBank/DDBJ whole genome shotgun (WGS) entry which is preliminary data.</text>
</comment>
<keyword evidence="1" id="KW-0472">Membrane</keyword>
<dbReference type="RefSeq" id="WP_116023722.1">
    <property type="nucleotide sequence ID" value="NZ_QTTT01000001.1"/>
</dbReference>
<feature type="transmembrane region" description="Helical" evidence="1">
    <location>
        <begin position="114"/>
        <end position="136"/>
    </location>
</feature>
<evidence type="ECO:0000313" key="3">
    <source>
        <dbReference type="Proteomes" id="UP000256661"/>
    </source>
</evidence>
<dbReference type="EMBL" id="QTTT01000001">
    <property type="protein sequence ID" value="REE98241.1"/>
    <property type="molecule type" value="Genomic_DNA"/>
</dbReference>
<sequence length="166" mass="16833">MSGSTGGSLPKSLIVAVMWLAVGLMPILFELTDLRLAFGNTGTPGQVNVTSCTDLGDERYDCRGDFIPDAPGGAKVSGIGLPPDSDEGDSFPARLSDDGDTAHPTGTLGILQALAVPALGFVILVPFPWGLAYMFAGRAPGVVSGWAMMLLAGAGGLVCLAGLIVA</sequence>
<proteinExistence type="predicted"/>